<reference evidence="2" key="2">
    <citation type="journal article" date="2015" name="Data Brief">
        <title>Shoot transcriptome of the giant reed, Arundo donax.</title>
        <authorList>
            <person name="Barrero R.A."/>
            <person name="Guerrero F.D."/>
            <person name="Moolhuijzen P."/>
            <person name="Goolsby J.A."/>
            <person name="Tidwell J."/>
            <person name="Bellgard S.E."/>
            <person name="Bellgard M.I."/>
        </authorList>
    </citation>
    <scope>NUCLEOTIDE SEQUENCE</scope>
    <source>
        <tissue evidence="2">Shoot tissue taken approximately 20 cm above the soil surface</tissue>
    </source>
</reference>
<sequence length="29" mass="3404">MIHQSEQTSFLKINEHSQQRTGNINSLDF</sequence>
<name>A0A0A8Z5A3_ARUDO</name>
<protein>
    <submittedName>
        <fullName evidence="2">Uncharacterized protein</fullName>
    </submittedName>
</protein>
<accession>A0A0A8Z5A3</accession>
<evidence type="ECO:0000313" key="2">
    <source>
        <dbReference type="EMBL" id="JAD33976.1"/>
    </source>
</evidence>
<organism evidence="2">
    <name type="scientific">Arundo donax</name>
    <name type="common">Giant reed</name>
    <name type="synonym">Donax arundinaceus</name>
    <dbReference type="NCBI Taxonomy" id="35708"/>
    <lineage>
        <taxon>Eukaryota</taxon>
        <taxon>Viridiplantae</taxon>
        <taxon>Streptophyta</taxon>
        <taxon>Embryophyta</taxon>
        <taxon>Tracheophyta</taxon>
        <taxon>Spermatophyta</taxon>
        <taxon>Magnoliopsida</taxon>
        <taxon>Liliopsida</taxon>
        <taxon>Poales</taxon>
        <taxon>Poaceae</taxon>
        <taxon>PACMAD clade</taxon>
        <taxon>Arundinoideae</taxon>
        <taxon>Arundineae</taxon>
        <taxon>Arundo</taxon>
    </lineage>
</organism>
<evidence type="ECO:0000256" key="1">
    <source>
        <dbReference type="SAM" id="MobiDB-lite"/>
    </source>
</evidence>
<reference evidence="2" key="1">
    <citation type="submission" date="2014-09" db="EMBL/GenBank/DDBJ databases">
        <authorList>
            <person name="Magalhaes I.L.F."/>
            <person name="Oliveira U."/>
            <person name="Santos F.R."/>
            <person name="Vidigal T.H.D.A."/>
            <person name="Brescovit A.D."/>
            <person name="Santos A.J."/>
        </authorList>
    </citation>
    <scope>NUCLEOTIDE SEQUENCE</scope>
    <source>
        <tissue evidence="2">Shoot tissue taken approximately 20 cm above the soil surface</tissue>
    </source>
</reference>
<feature type="compositionally biased region" description="Polar residues" evidence="1">
    <location>
        <begin position="1"/>
        <end position="11"/>
    </location>
</feature>
<feature type="compositionally biased region" description="Polar residues" evidence="1">
    <location>
        <begin position="19"/>
        <end position="29"/>
    </location>
</feature>
<feature type="region of interest" description="Disordered" evidence="1">
    <location>
        <begin position="1"/>
        <end position="29"/>
    </location>
</feature>
<dbReference type="EMBL" id="GBRH01263919">
    <property type="protein sequence ID" value="JAD33976.1"/>
    <property type="molecule type" value="Transcribed_RNA"/>
</dbReference>
<dbReference type="AlphaFoldDB" id="A0A0A8Z5A3"/>
<proteinExistence type="predicted"/>